<evidence type="ECO:0000259" key="1">
    <source>
        <dbReference type="PROSITE" id="PS51708"/>
    </source>
</evidence>
<dbReference type="PROSITE" id="PS51708">
    <property type="entry name" value="CHAD"/>
    <property type="match status" value="1"/>
</dbReference>
<protein>
    <submittedName>
        <fullName evidence="2">CHAD domain-containing protein</fullName>
    </submittedName>
</protein>
<dbReference type="PANTHER" id="PTHR39339:SF1">
    <property type="entry name" value="CHAD DOMAIN-CONTAINING PROTEIN"/>
    <property type="match status" value="1"/>
</dbReference>
<proteinExistence type="predicted"/>
<dbReference type="EMBL" id="JAEMHM010000007">
    <property type="protein sequence ID" value="MBJ6724964.1"/>
    <property type="molecule type" value="Genomic_DNA"/>
</dbReference>
<accession>A0A8J7LUR7</accession>
<dbReference type="Proteomes" id="UP000636888">
    <property type="component" value="Unassembled WGS sequence"/>
</dbReference>
<reference evidence="2" key="1">
    <citation type="submission" date="2020-12" db="EMBL/GenBank/DDBJ databases">
        <title>Geomonas sp. Red875, isolated from river sediment.</title>
        <authorList>
            <person name="Xu Z."/>
            <person name="Zhang Z."/>
            <person name="Masuda Y."/>
            <person name="Itoh H."/>
            <person name="Senoo K."/>
        </authorList>
    </citation>
    <scope>NUCLEOTIDE SEQUENCE</scope>
    <source>
        <strain evidence="2">Red875</strain>
    </source>
</reference>
<dbReference type="AlphaFoldDB" id="A0A8J7LUR7"/>
<dbReference type="Pfam" id="PF05235">
    <property type="entry name" value="CHAD"/>
    <property type="match status" value="1"/>
</dbReference>
<comment type="caution">
    <text evidence="2">The sequence shown here is derived from an EMBL/GenBank/DDBJ whole genome shotgun (WGS) entry which is preliminary data.</text>
</comment>
<dbReference type="Gene3D" id="1.40.20.10">
    <property type="entry name" value="CHAD domain"/>
    <property type="match status" value="1"/>
</dbReference>
<evidence type="ECO:0000313" key="2">
    <source>
        <dbReference type="EMBL" id="MBJ6724964.1"/>
    </source>
</evidence>
<sequence>MASITATTPLWIAAGTLLTGQGKEFFTHWRKAGASFGVDEIHDFRVASRRLREGLALFAPCFPGKDASRLGKKIKHLTQLLGTMRNTDEAIILFSELSEAETRECREETEQLIATLTRERESVSKELRRELRSLDPAPLRSAFRALRRHPKIFGPVEVDPFQPITNFAEGAIGARELAVRELIPQAKHEEQAEAQHRLRIAVKHLRYRLEILEPLLGDDFARLHQGLKRYQDLLGKLHDLDVFADLARERLSETAGREQLLEVLSARRKALHAAFCRLLKETPLKSIGEQARAAL</sequence>
<feature type="domain" description="CHAD" evidence="1">
    <location>
        <begin position="7"/>
        <end position="284"/>
    </location>
</feature>
<dbReference type="PANTHER" id="PTHR39339">
    <property type="entry name" value="SLR1444 PROTEIN"/>
    <property type="match status" value="1"/>
</dbReference>
<keyword evidence="3" id="KW-1185">Reference proteome</keyword>
<evidence type="ECO:0000313" key="3">
    <source>
        <dbReference type="Proteomes" id="UP000636888"/>
    </source>
</evidence>
<gene>
    <name evidence="2" type="ORF">JFN93_09615</name>
</gene>
<organism evidence="2 3">
    <name type="scientific">Geomesophilobacter sediminis</name>
    <dbReference type="NCBI Taxonomy" id="2798584"/>
    <lineage>
        <taxon>Bacteria</taxon>
        <taxon>Pseudomonadati</taxon>
        <taxon>Thermodesulfobacteriota</taxon>
        <taxon>Desulfuromonadia</taxon>
        <taxon>Geobacterales</taxon>
        <taxon>Geobacteraceae</taxon>
        <taxon>Geomesophilobacter</taxon>
    </lineage>
</organism>
<dbReference type="SMART" id="SM00880">
    <property type="entry name" value="CHAD"/>
    <property type="match status" value="1"/>
</dbReference>
<name>A0A8J7LUR7_9BACT</name>
<dbReference type="RefSeq" id="WP_199383860.1">
    <property type="nucleotide sequence ID" value="NZ_JAEMHM010000007.1"/>
</dbReference>
<dbReference type="InterPro" id="IPR038186">
    <property type="entry name" value="CHAD_dom_sf"/>
</dbReference>
<dbReference type="InterPro" id="IPR007899">
    <property type="entry name" value="CHAD_dom"/>
</dbReference>